<dbReference type="Pfam" id="PF02779">
    <property type="entry name" value="Transket_pyr"/>
    <property type="match status" value="1"/>
</dbReference>
<dbReference type="Pfam" id="PF02780">
    <property type="entry name" value="Transketolase_C"/>
    <property type="match status" value="1"/>
</dbReference>
<dbReference type="AlphaFoldDB" id="A0A3N2DPT9"/>
<dbReference type="InterPro" id="IPR005475">
    <property type="entry name" value="Transketolase-like_Pyr-bd"/>
</dbReference>
<dbReference type="Gene3D" id="3.40.50.970">
    <property type="match status" value="2"/>
</dbReference>
<dbReference type="InterPro" id="IPR033248">
    <property type="entry name" value="Transketolase_C"/>
</dbReference>
<keyword evidence="3" id="KW-0560">Oxidoreductase</keyword>
<accession>A0A3N2DPT9</accession>
<organism evidence="6 7">
    <name type="scientific">Sinobacterium caligoides</name>
    <dbReference type="NCBI Taxonomy" id="933926"/>
    <lineage>
        <taxon>Bacteria</taxon>
        <taxon>Pseudomonadati</taxon>
        <taxon>Pseudomonadota</taxon>
        <taxon>Gammaproteobacteria</taxon>
        <taxon>Cellvibrionales</taxon>
        <taxon>Spongiibacteraceae</taxon>
        <taxon>Sinobacterium</taxon>
    </lineage>
</organism>
<evidence type="ECO:0000259" key="5">
    <source>
        <dbReference type="SMART" id="SM00861"/>
    </source>
</evidence>
<gene>
    <name evidence="6" type="ORF">EDC56_2293</name>
</gene>
<dbReference type="RefSeq" id="WP_123712599.1">
    <property type="nucleotide sequence ID" value="NZ_RKHR01000004.1"/>
</dbReference>
<dbReference type="GO" id="GO:0006086">
    <property type="term" value="P:pyruvate decarboxylation to acetyl-CoA"/>
    <property type="evidence" value="ECO:0007669"/>
    <property type="project" value="TreeGrafter"/>
</dbReference>
<keyword evidence="4" id="KW-0786">Thiamine pyrophosphate</keyword>
<feature type="domain" description="Transketolase-like pyrimidine-binding" evidence="5">
    <location>
        <begin position="316"/>
        <end position="490"/>
    </location>
</feature>
<comment type="caution">
    <text evidence="6">The sequence shown here is derived from an EMBL/GenBank/DDBJ whole genome shotgun (WGS) entry which is preliminary data.</text>
</comment>
<evidence type="ECO:0000256" key="3">
    <source>
        <dbReference type="ARBA" id="ARBA00023002"/>
    </source>
</evidence>
<dbReference type="InterPro" id="IPR001017">
    <property type="entry name" value="DH_E1"/>
</dbReference>
<dbReference type="Proteomes" id="UP000275394">
    <property type="component" value="Unassembled WGS sequence"/>
</dbReference>
<comment type="cofactor">
    <cofactor evidence="1">
        <name>thiamine diphosphate</name>
        <dbReference type="ChEBI" id="CHEBI:58937"/>
    </cofactor>
</comment>
<dbReference type="CDD" id="cd02000">
    <property type="entry name" value="TPP_E1_PDC_ADC_BCADC"/>
    <property type="match status" value="1"/>
</dbReference>
<evidence type="ECO:0000256" key="4">
    <source>
        <dbReference type="ARBA" id="ARBA00023052"/>
    </source>
</evidence>
<dbReference type="InterPro" id="IPR009014">
    <property type="entry name" value="Transketo_C/PFOR_II"/>
</dbReference>
<reference evidence="6 7" key="1">
    <citation type="submission" date="2018-11" db="EMBL/GenBank/DDBJ databases">
        <title>Genomic Encyclopedia of Type Strains, Phase IV (KMG-IV): sequencing the most valuable type-strain genomes for metagenomic binning, comparative biology and taxonomic classification.</title>
        <authorList>
            <person name="Goeker M."/>
        </authorList>
    </citation>
    <scope>NUCLEOTIDE SEQUENCE [LARGE SCALE GENOMIC DNA]</scope>
    <source>
        <strain evidence="6 7">DSM 100316</strain>
    </source>
</reference>
<sequence length="644" mass="70687">MNLNTLKEALLIRRTEEKLLELFSQGKLNGTVHTCIGEEMSAIAFAGQLKKDDFIFSNHRCHGHYLAYTKDTKGLLAELMGRKDGTCAGVGSSQHLCEGNFYSNGIQGGIVPVAAGMALANKLKGNNNIGAVFIGDGTLGQGVIYETMNMASNWDVPLVIICEDNGYAQTTIKDTSFSGDLRKRAEGFGLSYKEGSTWEYEELIDQAEKTFSEVRETHKPVFFHVKTYRLASHSKGDDTRSESVIAPFRKIDPINVFAANNPAEYSSILSEVDDEIQKVLSSISDEELTLDEYLNNTNSSLTRSDYEWTDIKPSSLRLVERLNKSLKKCMDDENSIFIGEDVLSPYGGAFKVAADLSTDYPQRVFSTPISEAGLIGMSNGLALAGMKPYAEIMFGDFILLALDQIINHASKFYHMYNKQVTCPIVIRTPMGGGRGYGPTHSQTLDKFMLGIDNVKLVAINKFLDTDAIYQPVHKESHPVIVIENKIDYGSTLLSKPKLGFSYQQSSHTYPVVKIAPKSIKPTITIVAYGGAAGVAEDILLPLFKEHEIVAEIIVPSLISPLDISPIIKSAAKTGYLFVMEENSKTGGFGSEVVAKLQETDADNKIECCRISSVQCPIPSIKNLETEALLNSQTAITTILSRVQQ</sequence>
<dbReference type="SUPFAM" id="SSF52518">
    <property type="entry name" value="Thiamin diphosphate-binding fold (THDP-binding)"/>
    <property type="match status" value="2"/>
</dbReference>
<dbReference type="SMART" id="SM00861">
    <property type="entry name" value="Transket_pyr"/>
    <property type="match status" value="1"/>
</dbReference>
<dbReference type="SUPFAM" id="SSF52922">
    <property type="entry name" value="TK C-terminal domain-like"/>
    <property type="match status" value="1"/>
</dbReference>
<dbReference type="Gene3D" id="3.40.50.920">
    <property type="match status" value="1"/>
</dbReference>
<name>A0A3N2DPT9_9GAMM</name>
<comment type="function">
    <text evidence="2">E1 component of the 2-oxoglutarate dehydrogenase (OGDH) complex which catalyzes the decarboxylation of 2-oxoglutarate, the first step in the conversion of 2-oxoglutarate to succinyl-CoA and CO(2).</text>
</comment>
<dbReference type="GO" id="GO:0016624">
    <property type="term" value="F:oxidoreductase activity, acting on the aldehyde or oxo group of donors, disulfide as acceptor"/>
    <property type="evidence" value="ECO:0007669"/>
    <property type="project" value="InterPro"/>
</dbReference>
<evidence type="ECO:0000256" key="2">
    <source>
        <dbReference type="ARBA" id="ARBA00003906"/>
    </source>
</evidence>
<evidence type="ECO:0000313" key="7">
    <source>
        <dbReference type="Proteomes" id="UP000275394"/>
    </source>
</evidence>
<dbReference type="PANTHER" id="PTHR11516">
    <property type="entry name" value="PYRUVATE DEHYDROGENASE E1 COMPONENT, ALPHA SUBUNIT BACTERIAL AND ORGANELLAR"/>
    <property type="match status" value="1"/>
</dbReference>
<evidence type="ECO:0000313" key="6">
    <source>
        <dbReference type="EMBL" id="ROS01844.1"/>
    </source>
</evidence>
<dbReference type="InterPro" id="IPR029061">
    <property type="entry name" value="THDP-binding"/>
</dbReference>
<dbReference type="Pfam" id="PF00676">
    <property type="entry name" value="E1_dh"/>
    <property type="match status" value="1"/>
</dbReference>
<dbReference type="EMBL" id="RKHR01000004">
    <property type="protein sequence ID" value="ROS01844.1"/>
    <property type="molecule type" value="Genomic_DNA"/>
</dbReference>
<evidence type="ECO:0000256" key="1">
    <source>
        <dbReference type="ARBA" id="ARBA00001964"/>
    </source>
</evidence>
<dbReference type="OrthoDB" id="9780894at2"/>
<keyword evidence="7" id="KW-1185">Reference proteome</keyword>
<dbReference type="PANTHER" id="PTHR11516:SF2">
    <property type="entry name" value="PYRUVATE DEHYDROGENASE ALPHA SUBUNIT"/>
    <property type="match status" value="1"/>
</dbReference>
<proteinExistence type="predicted"/>
<protein>
    <submittedName>
        <fullName evidence="6">2-oxoisovalerate dehydrogenase E1 component</fullName>
    </submittedName>
</protein>
<dbReference type="InterPro" id="IPR050642">
    <property type="entry name" value="PDH_E1_Alpha_Subunit"/>
</dbReference>